<evidence type="ECO:0000256" key="4">
    <source>
        <dbReference type="ARBA" id="ARBA00022692"/>
    </source>
</evidence>
<dbReference type="EMBL" id="BGZN01000014">
    <property type="protein sequence ID" value="GBR73594.1"/>
    <property type="molecule type" value="Genomic_DNA"/>
</dbReference>
<dbReference type="SUPFAM" id="SSF53448">
    <property type="entry name" value="Nucleotide-diphospho-sugar transferases"/>
    <property type="match status" value="1"/>
</dbReference>
<keyword evidence="6 7" id="KW-0472">Membrane</keyword>
<comment type="caution">
    <text evidence="9">The sequence shown here is derived from an EMBL/GenBank/DDBJ whole genome shotgun (WGS) entry which is preliminary data.</text>
</comment>
<gene>
    <name evidence="9" type="ORF">NO1_0942</name>
</gene>
<evidence type="ECO:0000313" key="10">
    <source>
        <dbReference type="Proteomes" id="UP000269352"/>
    </source>
</evidence>
<keyword evidence="4 7" id="KW-0812">Transmembrane</keyword>
<feature type="transmembrane region" description="Helical" evidence="7">
    <location>
        <begin position="262"/>
        <end position="288"/>
    </location>
</feature>
<proteinExistence type="predicted"/>
<dbReference type="GO" id="GO:0016757">
    <property type="term" value="F:glycosyltransferase activity"/>
    <property type="evidence" value="ECO:0007669"/>
    <property type="project" value="UniProtKB-KW"/>
</dbReference>
<name>A0A388TB60_TERA1</name>
<evidence type="ECO:0000256" key="2">
    <source>
        <dbReference type="ARBA" id="ARBA00022676"/>
    </source>
</evidence>
<keyword evidence="2" id="KW-0328">Glycosyltransferase</keyword>
<evidence type="ECO:0000256" key="7">
    <source>
        <dbReference type="SAM" id="Phobius"/>
    </source>
</evidence>
<protein>
    <submittedName>
        <fullName evidence="9">Glycosyl transferase GTA-type super family</fullName>
    </submittedName>
</protein>
<evidence type="ECO:0000256" key="3">
    <source>
        <dbReference type="ARBA" id="ARBA00022679"/>
    </source>
</evidence>
<dbReference type="PANTHER" id="PTHR48090:SF1">
    <property type="entry name" value="PROPHAGE BACTOPRENOL GLUCOSYL TRANSFERASE HOMOLOG"/>
    <property type="match status" value="1"/>
</dbReference>
<organism evidence="9 10">
    <name type="scientific">Termititenax aidoneus</name>
    <dbReference type="NCBI Taxonomy" id="2218524"/>
    <lineage>
        <taxon>Bacteria</taxon>
        <taxon>Bacillati</taxon>
        <taxon>Candidatus Margulisiibacteriota</taxon>
        <taxon>Candidatus Termititenacia</taxon>
        <taxon>Candidatus Termititenacales</taxon>
        <taxon>Candidatus Termititenacaceae</taxon>
        <taxon>Candidatus Termititenax</taxon>
    </lineage>
</organism>
<dbReference type="InterPro" id="IPR050256">
    <property type="entry name" value="Glycosyltransferase_2"/>
</dbReference>
<dbReference type="GO" id="GO:0005886">
    <property type="term" value="C:plasma membrane"/>
    <property type="evidence" value="ECO:0007669"/>
    <property type="project" value="TreeGrafter"/>
</dbReference>
<dbReference type="Pfam" id="PF00535">
    <property type="entry name" value="Glycos_transf_2"/>
    <property type="match status" value="1"/>
</dbReference>
<keyword evidence="3 9" id="KW-0808">Transferase</keyword>
<dbReference type="Proteomes" id="UP000269352">
    <property type="component" value="Unassembled WGS sequence"/>
</dbReference>
<feature type="transmembrane region" description="Helical" evidence="7">
    <location>
        <begin position="131"/>
        <end position="152"/>
    </location>
</feature>
<dbReference type="Gene3D" id="3.90.550.10">
    <property type="entry name" value="Spore Coat Polysaccharide Biosynthesis Protein SpsA, Chain A"/>
    <property type="match status" value="1"/>
</dbReference>
<evidence type="ECO:0000313" key="9">
    <source>
        <dbReference type="EMBL" id="GBR73594.1"/>
    </source>
</evidence>
<feature type="transmembrane region" description="Helical" evidence="7">
    <location>
        <begin position="230"/>
        <end position="250"/>
    </location>
</feature>
<sequence>MNDIYIVTPCYNDWEALSLLLINIDKKNAQAKQKIHMLIVNDGSIQENNFDWSKLPNISEIILIDLIRNVGHQRAISIGLAYINECCKNYAGVIVMDCDGEDDPADIFRLISKLPAKEIVFAKRRKRKEKLIFRFFYSIYKFIFKLLTGYNIQSGNFSLIPQVLLNKVVHLNEIWNHYYAGIVKSRLPIQYLDCNRTPRYASCSKMNFAALVIHGLSAVSVFNEIMFVRLIIFFIEFFIISVLILSAILISRFTFNPVAPPGWATIVAGIIVLLCVQFIALAANFAFLTLGWRNINTILPAKEYQSYILRVKKYS</sequence>
<evidence type="ECO:0000256" key="5">
    <source>
        <dbReference type="ARBA" id="ARBA00022989"/>
    </source>
</evidence>
<dbReference type="PANTHER" id="PTHR48090">
    <property type="entry name" value="UNDECAPRENYL-PHOSPHATE 4-DEOXY-4-FORMAMIDO-L-ARABINOSE TRANSFERASE-RELATED"/>
    <property type="match status" value="1"/>
</dbReference>
<feature type="domain" description="Glycosyltransferase 2-like" evidence="8">
    <location>
        <begin position="6"/>
        <end position="138"/>
    </location>
</feature>
<dbReference type="AlphaFoldDB" id="A0A388TB60"/>
<accession>A0A388TB60</accession>
<dbReference type="InterPro" id="IPR029044">
    <property type="entry name" value="Nucleotide-diphossugar_trans"/>
</dbReference>
<comment type="subcellular location">
    <subcellularLocation>
        <location evidence="1">Membrane</location>
        <topology evidence="1">Multi-pass membrane protein</topology>
    </subcellularLocation>
</comment>
<evidence type="ECO:0000259" key="8">
    <source>
        <dbReference type="Pfam" id="PF00535"/>
    </source>
</evidence>
<keyword evidence="10" id="KW-1185">Reference proteome</keyword>
<evidence type="ECO:0000256" key="6">
    <source>
        <dbReference type="ARBA" id="ARBA00023136"/>
    </source>
</evidence>
<dbReference type="InterPro" id="IPR001173">
    <property type="entry name" value="Glyco_trans_2-like"/>
</dbReference>
<keyword evidence="5 7" id="KW-1133">Transmembrane helix</keyword>
<evidence type="ECO:0000256" key="1">
    <source>
        <dbReference type="ARBA" id="ARBA00004141"/>
    </source>
</evidence>
<feature type="transmembrane region" description="Helical" evidence="7">
    <location>
        <begin position="206"/>
        <end position="223"/>
    </location>
</feature>
<reference evidence="9 10" key="1">
    <citation type="journal article" date="2019" name="ISME J.">
        <title>Genome analyses of uncultured TG2/ZB3 bacteria in 'Margulisbacteria' specifically attached to ectosymbiotic spirochetes of protists in the termite gut.</title>
        <authorList>
            <person name="Utami Y.D."/>
            <person name="Kuwahara H."/>
            <person name="Igai K."/>
            <person name="Murakami T."/>
            <person name="Sugaya K."/>
            <person name="Morikawa T."/>
            <person name="Nagura Y."/>
            <person name="Yuki M."/>
            <person name="Deevong P."/>
            <person name="Inoue T."/>
            <person name="Kihara K."/>
            <person name="Lo N."/>
            <person name="Yamada A."/>
            <person name="Ohkuma M."/>
            <person name="Hongoh Y."/>
        </authorList>
    </citation>
    <scope>NUCLEOTIDE SEQUENCE [LARGE SCALE GENOMIC DNA]</scope>
    <source>
        <strain evidence="9">NkOx7-01</strain>
    </source>
</reference>